<dbReference type="AlphaFoldDB" id="A0A0F0LW64"/>
<reference evidence="7 8" key="1">
    <citation type="submission" date="2015-02" db="EMBL/GenBank/DDBJ databases">
        <title>Draft genome sequences of ten Microbacterium spp. with emphasis on heavy metal contaminated environments.</title>
        <authorList>
            <person name="Corretto E."/>
        </authorList>
    </citation>
    <scope>NUCLEOTIDE SEQUENCE [LARGE SCALE GENOMIC DNA]</scope>
    <source>
        <strain evidence="7 8">DSM 18659</strain>
    </source>
</reference>
<dbReference type="Gene3D" id="3.90.180.10">
    <property type="entry name" value="Medium-chain alcohol dehydrogenases, catalytic domain"/>
    <property type="match status" value="1"/>
</dbReference>
<evidence type="ECO:0000256" key="4">
    <source>
        <dbReference type="ARBA" id="ARBA00023002"/>
    </source>
</evidence>
<dbReference type="PANTHER" id="PTHR43401">
    <property type="entry name" value="L-THREONINE 3-DEHYDROGENASE"/>
    <property type="match status" value="1"/>
</dbReference>
<dbReference type="EMBL" id="JYIY01000066">
    <property type="protein sequence ID" value="KJL37358.1"/>
    <property type="molecule type" value="Genomic_DNA"/>
</dbReference>
<dbReference type="InterPro" id="IPR013149">
    <property type="entry name" value="ADH-like_C"/>
</dbReference>
<sequence length="352" mass="36524">MHAFAIFQDDHTVTDVELPTPTPEGTEVLLRVVRSGVCHTDMHLREGYYDLGSRGRLNLIDRGVTYPLVLGHEVVGVVEAAGPDADGVSPGEHRLVYPWIGDGSCDACQAGHENLCPSPRNLGVARHGGYAEFILVPHPRYLLDVTGIEERWAATLACSGLTAYSAARKALPATASDPVVVIGAGGVGLMAIATLRALGHEAVLAVDLQERNLELARQLGATTTISARQEDLAAAIVAGAGGPVAAIVDFVNNSTTAPAAFAALRKGGTMVQVGLFGGELVIPTALLTLKIITIRGSFVGSLGELEELVGLARRGALPHLPIIDGELSATAVQDALDRLAAGGVPGRIVLSA</sequence>
<dbReference type="SUPFAM" id="SSF51735">
    <property type="entry name" value="NAD(P)-binding Rossmann-fold domains"/>
    <property type="match status" value="1"/>
</dbReference>
<evidence type="ECO:0000313" key="8">
    <source>
        <dbReference type="Proteomes" id="UP000033451"/>
    </source>
</evidence>
<evidence type="ECO:0000256" key="3">
    <source>
        <dbReference type="ARBA" id="ARBA00022833"/>
    </source>
</evidence>
<dbReference type="SUPFAM" id="SSF50129">
    <property type="entry name" value="GroES-like"/>
    <property type="match status" value="1"/>
</dbReference>
<dbReference type="Pfam" id="PF08240">
    <property type="entry name" value="ADH_N"/>
    <property type="match status" value="1"/>
</dbReference>
<accession>A0A0F0LW64</accession>
<dbReference type="STRING" id="400772.RR49_00942"/>
<dbReference type="PANTHER" id="PTHR43401:SF4">
    <property type="entry name" value="D-ARABINOSE 1-DEHYDROGENASE (NADP(+))"/>
    <property type="match status" value="1"/>
</dbReference>
<proteinExistence type="inferred from homology"/>
<dbReference type="PATRIC" id="fig|400772.4.peg.967"/>
<comment type="caution">
    <text evidence="7">The sequence shown here is derived from an EMBL/GenBank/DDBJ whole genome shotgun (WGS) entry which is preliminary data.</text>
</comment>
<dbReference type="Proteomes" id="UP000033451">
    <property type="component" value="Unassembled WGS sequence"/>
</dbReference>
<dbReference type="GO" id="GO:0004022">
    <property type="term" value="F:alcohol dehydrogenase (NAD+) activity"/>
    <property type="evidence" value="ECO:0007669"/>
    <property type="project" value="UniProtKB-EC"/>
</dbReference>
<dbReference type="InterPro" id="IPR020843">
    <property type="entry name" value="ER"/>
</dbReference>
<evidence type="ECO:0000256" key="2">
    <source>
        <dbReference type="ARBA" id="ARBA00022723"/>
    </source>
</evidence>
<keyword evidence="4 7" id="KW-0560">Oxidoreductase</keyword>
<keyword evidence="3 5" id="KW-0862">Zinc</keyword>
<dbReference type="InterPro" id="IPR011032">
    <property type="entry name" value="GroES-like_sf"/>
</dbReference>
<comment type="cofactor">
    <cofactor evidence="1 5">
        <name>Zn(2+)</name>
        <dbReference type="ChEBI" id="CHEBI:29105"/>
    </cofactor>
</comment>
<dbReference type="Gene3D" id="3.40.50.720">
    <property type="entry name" value="NAD(P)-binding Rossmann-like Domain"/>
    <property type="match status" value="1"/>
</dbReference>
<protein>
    <submittedName>
        <fullName evidence="7">Alcohol dehydrogenase</fullName>
        <ecNumber evidence="7">1.1.1.1</ecNumber>
    </submittedName>
</protein>
<dbReference type="SMART" id="SM00829">
    <property type="entry name" value="PKS_ER"/>
    <property type="match status" value="1"/>
</dbReference>
<comment type="similarity">
    <text evidence="5">Belongs to the zinc-containing alcohol dehydrogenase family.</text>
</comment>
<dbReference type="CDD" id="cd08240">
    <property type="entry name" value="6_hydroxyhexanoate_dh_like"/>
    <property type="match status" value="1"/>
</dbReference>
<dbReference type="PROSITE" id="PS00059">
    <property type="entry name" value="ADH_ZINC"/>
    <property type="match status" value="1"/>
</dbReference>
<dbReference type="InterPro" id="IPR036291">
    <property type="entry name" value="NAD(P)-bd_dom_sf"/>
</dbReference>
<evidence type="ECO:0000256" key="5">
    <source>
        <dbReference type="RuleBase" id="RU361277"/>
    </source>
</evidence>
<dbReference type="InterPro" id="IPR050129">
    <property type="entry name" value="Zn_alcohol_dh"/>
</dbReference>
<evidence type="ECO:0000256" key="1">
    <source>
        <dbReference type="ARBA" id="ARBA00001947"/>
    </source>
</evidence>
<dbReference type="EC" id="1.1.1.1" evidence="7"/>
<dbReference type="Pfam" id="PF00107">
    <property type="entry name" value="ADH_zinc_N"/>
    <property type="match status" value="1"/>
</dbReference>
<evidence type="ECO:0000259" key="6">
    <source>
        <dbReference type="SMART" id="SM00829"/>
    </source>
</evidence>
<evidence type="ECO:0000313" key="7">
    <source>
        <dbReference type="EMBL" id="KJL37358.1"/>
    </source>
</evidence>
<keyword evidence="8" id="KW-1185">Reference proteome</keyword>
<organism evidence="7 8">
    <name type="scientific">Microbacterium ginsengisoli</name>
    <dbReference type="NCBI Taxonomy" id="400772"/>
    <lineage>
        <taxon>Bacteria</taxon>
        <taxon>Bacillati</taxon>
        <taxon>Actinomycetota</taxon>
        <taxon>Actinomycetes</taxon>
        <taxon>Micrococcales</taxon>
        <taxon>Microbacteriaceae</taxon>
        <taxon>Microbacterium</taxon>
    </lineage>
</organism>
<feature type="domain" description="Enoyl reductase (ER)" evidence="6">
    <location>
        <begin position="5"/>
        <end position="350"/>
    </location>
</feature>
<dbReference type="GO" id="GO:0008270">
    <property type="term" value="F:zinc ion binding"/>
    <property type="evidence" value="ECO:0007669"/>
    <property type="project" value="InterPro"/>
</dbReference>
<name>A0A0F0LW64_9MICO</name>
<keyword evidence="2 5" id="KW-0479">Metal-binding</keyword>
<dbReference type="InterPro" id="IPR002328">
    <property type="entry name" value="ADH_Zn_CS"/>
</dbReference>
<dbReference type="OrthoDB" id="9797931at2"/>
<gene>
    <name evidence="7" type="primary">adhT</name>
    <name evidence="7" type="ORF">RR49_00942</name>
</gene>
<dbReference type="InterPro" id="IPR013154">
    <property type="entry name" value="ADH-like_N"/>
</dbReference>